<comment type="caution">
    <text evidence="3">The sequence shown here is derived from an EMBL/GenBank/DDBJ whole genome shotgun (WGS) entry which is preliminary data.</text>
</comment>
<dbReference type="NCBIfam" id="NF041390">
    <property type="entry name" value="TadE_Rv3655c"/>
    <property type="match status" value="1"/>
</dbReference>
<feature type="transmembrane region" description="Helical" evidence="1">
    <location>
        <begin position="12"/>
        <end position="33"/>
    </location>
</feature>
<dbReference type="OrthoDB" id="5190946at2"/>
<dbReference type="Pfam" id="PF07811">
    <property type="entry name" value="TadE"/>
    <property type="match status" value="1"/>
</dbReference>
<keyword evidence="4" id="KW-1185">Reference proteome</keyword>
<protein>
    <submittedName>
        <fullName evidence="3">Pilus assembly protein</fullName>
    </submittedName>
</protein>
<feature type="domain" description="TadE-like" evidence="2">
    <location>
        <begin position="12"/>
        <end position="54"/>
    </location>
</feature>
<organism evidence="3 4">
    <name type="scientific">Cryobacterium fucosi</name>
    <dbReference type="NCBI Taxonomy" id="1259157"/>
    <lineage>
        <taxon>Bacteria</taxon>
        <taxon>Bacillati</taxon>
        <taxon>Actinomycetota</taxon>
        <taxon>Actinomycetes</taxon>
        <taxon>Micrococcales</taxon>
        <taxon>Microbacteriaceae</taxon>
        <taxon>Cryobacterium</taxon>
    </lineage>
</organism>
<keyword evidence="1" id="KW-1133">Transmembrane helix</keyword>
<evidence type="ECO:0000313" key="4">
    <source>
        <dbReference type="Proteomes" id="UP000298313"/>
    </source>
</evidence>
<dbReference type="InterPro" id="IPR012495">
    <property type="entry name" value="TadE-like_dom"/>
</dbReference>
<keyword evidence="1" id="KW-0472">Membrane</keyword>
<reference evidence="3 4" key="1">
    <citation type="submission" date="2019-03" db="EMBL/GenBank/DDBJ databases">
        <title>Genomics of glacier-inhabiting Cryobacterium strains.</title>
        <authorList>
            <person name="Liu Q."/>
            <person name="Xin Y.-H."/>
        </authorList>
    </citation>
    <scope>NUCLEOTIDE SEQUENCE [LARGE SCALE GENOMIC DNA]</scope>
    <source>
        <strain evidence="3 4">Hh4</strain>
    </source>
</reference>
<dbReference type="Proteomes" id="UP000298313">
    <property type="component" value="Unassembled WGS sequence"/>
</dbReference>
<dbReference type="AlphaFoldDB" id="A0A4R9B752"/>
<evidence type="ECO:0000313" key="3">
    <source>
        <dbReference type="EMBL" id="TFD75685.1"/>
    </source>
</evidence>
<evidence type="ECO:0000259" key="2">
    <source>
        <dbReference type="Pfam" id="PF07811"/>
    </source>
</evidence>
<gene>
    <name evidence="3" type="ORF">E3T48_11575</name>
</gene>
<keyword evidence="1" id="KW-0812">Transmembrane</keyword>
<evidence type="ECO:0000256" key="1">
    <source>
        <dbReference type="SAM" id="Phobius"/>
    </source>
</evidence>
<proteinExistence type="predicted"/>
<sequence>MMRMRSTAGERGAAAIEFALILPILVILVFGVIEFGRVFNAQISITNAAREGARYMAIHNNAANAKAAARDAAPSLSPLLALGGVDVSPGTCVGGSSVTVTTRYTVDFVTGFFGANIPLTGKGVMQCGG</sequence>
<dbReference type="InterPro" id="IPR049790">
    <property type="entry name" value="Rv3655c/TadE"/>
</dbReference>
<accession>A0A4R9B752</accession>
<name>A0A4R9B752_9MICO</name>
<dbReference type="EMBL" id="SOHH01000075">
    <property type="protein sequence ID" value="TFD75685.1"/>
    <property type="molecule type" value="Genomic_DNA"/>
</dbReference>